<keyword evidence="9" id="KW-1185">Reference proteome</keyword>
<keyword evidence="2" id="KW-0813">Transport</keyword>
<dbReference type="InterPro" id="IPR051475">
    <property type="entry name" value="Diverse_Ion_Transporter"/>
</dbReference>
<feature type="transmembrane region" description="Helical" evidence="6">
    <location>
        <begin position="196"/>
        <end position="229"/>
    </location>
</feature>
<feature type="transmembrane region" description="Helical" evidence="6">
    <location>
        <begin position="115"/>
        <end position="134"/>
    </location>
</feature>
<sequence length="370" mass="41304">MSVLKSVLRDRVFQIATLFAMLSLFFARPHIRDINFTTLWSLLGMMTVIQIFEYLHVLDFLAYHLTAGAKTARQLTLFFVILAFVASMFLTNDMAVLTFMPLYLRIARKLKLPQVLPATIITLAANLGSFMTPFGNSHNIYLMTKFHIPIGDYALWVLPLLAIAIVFLLVITLFVTPIKLPVVPVQRLHINMRPTIITAFAAVLVFASVFGIIPAWVAAGIVILLAFAFDPKIMKHVDYAIVFTFLAFFILVSDIQQIPVIVRVLSQIERDPVSVYLTSIVVSQGISNVPATVLVAQFTHQIPALFYGTNVGGLGTMIASLCNLLAFKQFRIYASHDVRKKFFWPFTIINFVALFVVGGVCLVATIAFSH</sequence>
<organism evidence="8 9">
    <name type="scientific">Lacticaseibacillus pabuli</name>
    <dbReference type="NCBI Taxonomy" id="3025672"/>
    <lineage>
        <taxon>Bacteria</taxon>
        <taxon>Bacillati</taxon>
        <taxon>Bacillota</taxon>
        <taxon>Bacilli</taxon>
        <taxon>Lactobacillales</taxon>
        <taxon>Lactobacillaceae</taxon>
        <taxon>Lacticaseibacillus</taxon>
    </lineage>
</organism>
<keyword evidence="5 6" id="KW-0472">Membrane</keyword>
<dbReference type="Pfam" id="PF03600">
    <property type="entry name" value="CitMHS"/>
    <property type="match status" value="1"/>
</dbReference>
<feature type="transmembrane region" description="Helical" evidence="6">
    <location>
        <begin position="39"/>
        <end position="57"/>
    </location>
</feature>
<feature type="transmembrane region" description="Helical" evidence="6">
    <location>
        <begin position="274"/>
        <end position="298"/>
    </location>
</feature>
<dbReference type="EMBL" id="CP117884">
    <property type="protein sequence ID" value="WDF82739.1"/>
    <property type="molecule type" value="Genomic_DNA"/>
</dbReference>
<evidence type="ECO:0000313" key="9">
    <source>
        <dbReference type="Proteomes" id="UP001220377"/>
    </source>
</evidence>
<feature type="transmembrane region" description="Helical" evidence="6">
    <location>
        <begin position="304"/>
        <end position="327"/>
    </location>
</feature>
<accession>A0ABY7WRB8</accession>
<evidence type="ECO:0000256" key="4">
    <source>
        <dbReference type="ARBA" id="ARBA00022989"/>
    </source>
</evidence>
<keyword evidence="4 6" id="KW-1133">Transmembrane helix</keyword>
<evidence type="ECO:0000256" key="1">
    <source>
        <dbReference type="ARBA" id="ARBA00004141"/>
    </source>
</evidence>
<evidence type="ECO:0000256" key="5">
    <source>
        <dbReference type="ARBA" id="ARBA00023136"/>
    </source>
</evidence>
<evidence type="ECO:0000313" key="8">
    <source>
        <dbReference type="EMBL" id="WDF82739.1"/>
    </source>
</evidence>
<feature type="transmembrane region" description="Helical" evidence="6">
    <location>
        <begin position="77"/>
        <end position="103"/>
    </location>
</feature>
<dbReference type="Proteomes" id="UP001220377">
    <property type="component" value="Chromosome"/>
</dbReference>
<keyword evidence="3 6" id="KW-0812">Transmembrane</keyword>
<feature type="transmembrane region" description="Helical" evidence="6">
    <location>
        <begin position="241"/>
        <end position="262"/>
    </location>
</feature>
<feature type="transmembrane region" description="Helical" evidence="6">
    <location>
        <begin position="12"/>
        <end position="27"/>
    </location>
</feature>
<evidence type="ECO:0000256" key="6">
    <source>
        <dbReference type="SAM" id="Phobius"/>
    </source>
</evidence>
<feature type="transmembrane region" description="Helical" evidence="6">
    <location>
        <begin position="154"/>
        <end position="175"/>
    </location>
</feature>
<evidence type="ECO:0000256" key="3">
    <source>
        <dbReference type="ARBA" id="ARBA00022692"/>
    </source>
</evidence>
<reference evidence="8 9" key="1">
    <citation type="submission" date="2023-02" db="EMBL/GenBank/DDBJ databases">
        <title>Genome sequence of Lacticaseibacillus sp. KACC 23028.</title>
        <authorList>
            <person name="Kim S."/>
            <person name="Heo J."/>
            <person name="Kwon S.-W."/>
        </authorList>
    </citation>
    <scope>NUCLEOTIDE SEQUENCE [LARGE SCALE GENOMIC DNA]</scope>
    <source>
        <strain evidence="8 9">KACC 23028</strain>
    </source>
</reference>
<dbReference type="InterPro" id="IPR004680">
    <property type="entry name" value="Cit_transptr-like_dom"/>
</dbReference>
<evidence type="ECO:0000259" key="7">
    <source>
        <dbReference type="Pfam" id="PF03600"/>
    </source>
</evidence>
<dbReference type="PANTHER" id="PTHR43568">
    <property type="entry name" value="P PROTEIN"/>
    <property type="match status" value="1"/>
</dbReference>
<name>A0ABY7WRB8_9LACO</name>
<feature type="domain" description="Citrate transporter-like" evidence="7">
    <location>
        <begin position="16"/>
        <end position="297"/>
    </location>
</feature>
<evidence type="ECO:0000256" key="2">
    <source>
        <dbReference type="ARBA" id="ARBA00022448"/>
    </source>
</evidence>
<comment type="subcellular location">
    <subcellularLocation>
        <location evidence="1">Membrane</location>
        <topology evidence="1">Multi-pass membrane protein</topology>
    </subcellularLocation>
</comment>
<dbReference type="RefSeq" id="WP_274260415.1">
    <property type="nucleotide sequence ID" value="NZ_CP117884.1"/>
</dbReference>
<protein>
    <submittedName>
        <fullName evidence="8">SLC13 family permease</fullName>
    </submittedName>
</protein>
<proteinExistence type="predicted"/>
<feature type="transmembrane region" description="Helical" evidence="6">
    <location>
        <begin position="348"/>
        <end position="368"/>
    </location>
</feature>
<dbReference type="PANTHER" id="PTHR43568:SF1">
    <property type="entry name" value="P PROTEIN"/>
    <property type="match status" value="1"/>
</dbReference>
<gene>
    <name evidence="8" type="ORF">PQ472_00435</name>
</gene>